<dbReference type="GO" id="GO:0005829">
    <property type="term" value="C:cytosol"/>
    <property type="evidence" value="ECO:0007669"/>
    <property type="project" value="TreeGrafter"/>
</dbReference>
<name>A0A699YH31_HAELA</name>
<evidence type="ECO:0000313" key="3">
    <source>
        <dbReference type="Proteomes" id="UP000485058"/>
    </source>
</evidence>
<protein>
    <submittedName>
        <fullName evidence="2">UDENN domain-containing protein</fullName>
    </submittedName>
</protein>
<dbReference type="GO" id="GO:0006897">
    <property type="term" value="P:endocytosis"/>
    <property type="evidence" value="ECO:0007669"/>
    <property type="project" value="TreeGrafter"/>
</dbReference>
<dbReference type="InterPro" id="IPR040032">
    <property type="entry name" value="DENND1A/B/C"/>
</dbReference>
<dbReference type="Pfam" id="PF02141">
    <property type="entry name" value="DENN"/>
    <property type="match status" value="1"/>
</dbReference>
<sequence>MTLIASMLMERRIILVSQARDTVTAAVQAAAALLYPFKWHHIFLPMLPRSFKEYLAAPMPFLIGMPAQMLPLINGIPIDEVTLIDLDMGKCNPAPGSSRDDASLLPYRDQLEAALQAVHKNIRSPTEYETSPMIAGIMQQFFLKLFGRYHQFVL</sequence>
<dbReference type="PANTHER" id="PTHR13196:SF14">
    <property type="entry name" value="UDENN DOMAIN-CONTAINING PROTEIN"/>
    <property type="match status" value="1"/>
</dbReference>
<comment type="caution">
    <text evidence="2">The sequence shown here is derived from an EMBL/GenBank/DDBJ whole genome shotgun (WGS) entry which is preliminary data.</text>
</comment>
<dbReference type="GO" id="GO:1901981">
    <property type="term" value="F:phosphatidylinositol phosphate binding"/>
    <property type="evidence" value="ECO:0007669"/>
    <property type="project" value="TreeGrafter"/>
</dbReference>
<dbReference type="GO" id="GO:0005085">
    <property type="term" value="F:guanyl-nucleotide exchange factor activity"/>
    <property type="evidence" value="ECO:0007669"/>
    <property type="project" value="InterPro"/>
</dbReference>
<dbReference type="InterPro" id="IPR037516">
    <property type="entry name" value="Tripartite_DENN"/>
</dbReference>
<dbReference type="PANTHER" id="PTHR13196">
    <property type="entry name" value="DENN DOMAIN-CONTAINING"/>
    <property type="match status" value="1"/>
</dbReference>
<dbReference type="AlphaFoldDB" id="A0A699YH31"/>
<evidence type="ECO:0000313" key="2">
    <source>
        <dbReference type="EMBL" id="GFH08525.1"/>
    </source>
</evidence>
<keyword evidence="3" id="KW-1185">Reference proteome</keyword>
<evidence type="ECO:0000259" key="1">
    <source>
        <dbReference type="PROSITE" id="PS50211"/>
    </source>
</evidence>
<dbReference type="EMBL" id="BLLF01000166">
    <property type="protein sequence ID" value="GFH08525.1"/>
    <property type="molecule type" value="Genomic_DNA"/>
</dbReference>
<organism evidence="2 3">
    <name type="scientific">Haematococcus lacustris</name>
    <name type="common">Green alga</name>
    <name type="synonym">Haematococcus pluvialis</name>
    <dbReference type="NCBI Taxonomy" id="44745"/>
    <lineage>
        <taxon>Eukaryota</taxon>
        <taxon>Viridiplantae</taxon>
        <taxon>Chlorophyta</taxon>
        <taxon>core chlorophytes</taxon>
        <taxon>Chlorophyceae</taxon>
        <taxon>CS clade</taxon>
        <taxon>Chlamydomonadales</taxon>
        <taxon>Haematococcaceae</taxon>
        <taxon>Haematococcus</taxon>
    </lineage>
</organism>
<gene>
    <name evidence="2" type="ORF">HaLaN_03504</name>
</gene>
<dbReference type="Gene3D" id="3.40.50.11500">
    <property type="match status" value="1"/>
</dbReference>
<proteinExistence type="predicted"/>
<dbReference type="Proteomes" id="UP000485058">
    <property type="component" value="Unassembled WGS sequence"/>
</dbReference>
<feature type="domain" description="UDENN" evidence="1">
    <location>
        <begin position="1"/>
        <end position="154"/>
    </location>
</feature>
<reference evidence="2 3" key="1">
    <citation type="submission" date="2020-02" db="EMBL/GenBank/DDBJ databases">
        <title>Draft genome sequence of Haematococcus lacustris strain NIES-144.</title>
        <authorList>
            <person name="Morimoto D."/>
            <person name="Nakagawa S."/>
            <person name="Yoshida T."/>
            <person name="Sawayama S."/>
        </authorList>
    </citation>
    <scope>NUCLEOTIDE SEQUENCE [LARGE SCALE GENOMIC DNA]</scope>
    <source>
        <strain evidence="2 3">NIES-144</strain>
    </source>
</reference>
<dbReference type="SMART" id="SM00799">
    <property type="entry name" value="DENN"/>
    <property type="match status" value="1"/>
</dbReference>
<dbReference type="GO" id="GO:0032456">
    <property type="term" value="P:endocytic recycling"/>
    <property type="evidence" value="ECO:0007669"/>
    <property type="project" value="TreeGrafter"/>
</dbReference>
<accession>A0A699YH31</accession>
<dbReference type="InterPro" id="IPR001194">
    <property type="entry name" value="cDENN_dom"/>
</dbReference>
<dbReference type="InterPro" id="IPR043153">
    <property type="entry name" value="DENN_C"/>
</dbReference>
<dbReference type="PROSITE" id="PS50211">
    <property type="entry name" value="DENN"/>
    <property type="match status" value="1"/>
</dbReference>